<evidence type="ECO:0000259" key="8">
    <source>
        <dbReference type="Pfam" id="PF00460"/>
    </source>
</evidence>
<evidence type="ECO:0000256" key="3">
    <source>
        <dbReference type="ARBA" id="ARBA00009677"/>
    </source>
</evidence>
<comment type="caution">
    <text evidence="11">The sequence shown here is derived from an EMBL/GenBank/DDBJ whole genome shotgun (WGS) entry which is preliminary data.</text>
</comment>
<dbReference type="PRINTS" id="PR01005">
    <property type="entry name" value="FLGHOOKAP1"/>
</dbReference>
<dbReference type="InterPro" id="IPR001444">
    <property type="entry name" value="Flag_bb_rod_N"/>
</dbReference>
<keyword evidence="11" id="KW-0969">Cilium</keyword>
<evidence type="ECO:0000256" key="7">
    <source>
        <dbReference type="RuleBase" id="RU362065"/>
    </source>
</evidence>
<evidence type="ECO:0000256" key="5">
    <source>
        <dbReference type="ARBA" id="ARBA00022525"/>
    </source>
</evidence>
<evidence type="ECO:0000313" key="12">
    <source>
        <dbReference type="Proteomes" id="UP001580407"/>
    </source>
</evidence>
<keyword evidence="12" id="KW-1185">Reference proteome</keyword>
<evidence type="ECO:0000256" key="1">
    <source>
        <dbReference type="ARBA" id="ARBA00004365"/>
    </source>
</evidence>
<dbReference type="InterPro" id="IPR002371">
    <property type="entry name" value="FlgK"/>
</dbReference>
<evidence type="ECO:0000313" key="11">
    <source>
        <dbReference type="EMBL" id="MFB5682168.1"/>
    </source>
</evidence>
<keyword evidence="5 7" id="KW-0964">Secreted</keyword>
<feature type="domain" description="Flagellar basal body rod protein N-terminal" evidence="8">
    <location>
        <begin position="8"/>
        <end position="37"/>
    </location>
</feature>
<gene>
    <name evidence="7 11" type="primary">flgK</name>
    <name evidence="11" type="ORF">ACE3NQ_14685</name>
</gene>
<dbReference type="EMBL" id="JBHILM010000015">
    <property type="protein sequence ID" value="MFB5682168.1"/>
    <property type="molecule type" value="Genomic_DNA"/>
</dbReference>
<dbReference type="Proteomes" id="UP001580407">
    <property type="component" value="Unassembled WGS sequence"/>
</dbReference>
<feature type="domain" description="Flagellar hook-associated protein FlgK helical" evidence="10">
    <location>
        <begin position="103"/>
        <end position="255"/>
    </location>
</feature>
<dbReference type="PANTHER" id="PTHR30033">
    <property type="entry name" value="FLAGELLAR HOOK-ASSOCIATED PROTEIN 1"/>
    <property type="match status" value="1"/>
</dbReference>
<proteinExistence type="inferred from homology"/>
<dbReference type="RefSeq" id="WP_375525925.1">
    <property type="nucleotide sequence ID" value="NZ_JBHILM010000015.1"/>
</dbReference>
<organism evidence="11 12">
    <name type="scientific">Paenibacillus terreus</name>
    <dbReference type="NCBI Taxonomy" id="1387834"/>
    <lineage>
        <taxon>Bacteria</taxon>
        <taxon>Bacillati</taxon>
        <taxon>Bacillota</taxon>
        <taxon>Bacilli</taxon>
        <taxon>Bacillales</taxon>
        <taxon>Paenibacillaceae</taxon>
        <taxon>Paenibacillus</taxon>
    </lineage>
</organism>
<comment type="subcellular location">
    <subcellularLocation>
        <location evidence="1 7">Bacterial flagellum</location>
    </subcellularLocation>
    <subcellularLocation>
        <location evidence="2 7">Secreted</location>
    </subcellularLocation>
</comment>
<accession>A0ABV5B901</accession>
<dbReference type="SUPFAM" id="SSF64518">
    <property type="entry name" value="Phase 1 flagellin"/>
    <property type="match status" value="1"/>
</dbReference>
<protein>
    <recommendedName>
        <fullName evidence="4 7">Flagellar hook-associated protein 1</fullName>
        <shortName evidence="7">HAP1</shortName>
    </recommendedName>
</protein>
<keyword evidence="6 7" id="KW-0975">Bacterial flagellum</keyword>
<reference evidence="11 12" key="1">
    <citation type="submission" date="2024-09" db="EMBL/GenBank/DDBJ databases">
        <authorList>
            <person name="Ruan L."/>
        </authorList>
    </citation>
    <scope>NUCLEOTIDE SEQUENCE [LARGE SCALE GENOMIC DNA]</scope>
    <source>
        <strain evidence="11 12">D33</strain>
    </source>
</reference>
<feature type="domain" description="Flagellar basal-body/hook protein C-terminal" evidence="9">
    <location>
        <begin position="481"/>
        <end position="518"/>
    </location>
</feature>
<comment type="similarity">
    <text evidence="3 7">Belongs to the flagella basal body rod proteins family.</text>
</comment>
<dbReference type="InterPro" id="IPR053927">
    <property type="entry name" value="FlgK_helical"/>
</dbReference>
<dbReference type="Pfam" id="PF06429">
    <property type="entry name" value="Flg_bbr_C"/>
    <property type="match status" value="1"/>
</dbReference>
<evidence type="ECO:0000259" key="9">
    <source>
        <dbReference type="Pfam" id="PF06429"/>
    </source>
</evidence>
<keyword evidence="11" id="KW-0966">Cell projection</keyword>
<evidence type="ECO:0000256" key="6">
    <source>
        <dbReference type="ARBA" id="ARBA00023143"/>
    </source>
</evidence>
<dbReference type="NCBIfam" id="TIGR02492">
    <property type="entry name" value="flgK_ends"/>
    <property type="match status" value="1"/>
</dbReference>
<sequence length="525" mass="56258">MRSTFHNLEIGKRGVIAQQTAISTTGQNITNANTEGYSRQVARLTASLPIEYPGMNRSMNPNQLGTGVEVESIRRIRDFLTDIEYRNQNSSMKTWEAKQETLGNIEGIINEPSENSIAKTVSEFWTSWQELSKNPSSTDLSSRTVVQQKAIALTETFNHIASQLNTLSTSLTARVDSQISEANNYIDQIAELTQSIKRIEAFGDNANDLRDKRDLLVDQLSGLGNVQVSEANDIYSLTFGGVQVVNDMQSADFTIANAGGLTQGSILGNIQARDVHVAEYTNQLNIMANTLATGKIEVTLPKGSILPPGVTIPNAVMDATNPRMLAQDTKYEVNGLNGLHKLGYTLSDPATAGQDFFVTSDGSATITAANIRVNSAIVNDASNIAASMRTEIKTNADGTTSEKVLQGNGDLALLIAGLAEGKFSFNPTGVANGAITNTATFGGYLQSVVAQLGTDAAHANNMVENGTLLVNHADNLRKAVSSVSLDEEMADLIKFQQAYSASARVITTVDEMLDKLINGTGVVGR</sequence>
<evidence type="ECO:0000256" key="2">
    <source>
        <dbReference type="ARBA" id="ARBA00004613"/>
    </source>
</evidence>
<name>A0ABV5B901_9BACL</name>
<dbReference type="PANTHER" id="PTHR30033:SF1">
    <property type="entry name" value="FLAGELLAR HOOK-ASSOCIATED PROTEIN 1"/>
    <property type="match status" value="1"/>
</dbReference>
<dbReference type="Pfam" id="PF22638">
    <property type="entry name" value="FlgK_D1"/>
    <property type="match status" value="1"/>
</dbReference>
<keyword evidence="11" id="KW-0282">Flagellum</keyword>
<evidence type="ECO:0000256" key="4">
    <source>
        <dbReference type="ARBA" id="ARBA00016244"/>
    </source>
</evidence>
<dbReference type="Pfam" id="PF00460">
    <property type="entry name" value="Flg_bb_rod"/>
    <property type="match status" value="1"/>
</dbReference>
<dbReference type="InterPro" id="IPR010930">
    <property type="entry name" value="Flg_bb/hook_C_dom"/>
</dbReference>
<evidence type="ECO:0000259" key="10">
    <source>
        <dbReference type="Pfam" id="PF22638"/>
    </source>
</evidence>